<dbReference type="OrthoDB" id="5383012at2"/>
<organism evidence="1 2">
    <name type="scientific">Nannocystis exedens</name>
    <dbReference type="NCBI Taxonomy" id="54"/>
    <lineage>
        <taxon>Bacteria</taxon>
        <taxon>Pseudomonadati</taxon>
        <taxon>Myxococcota</taxon>
        <taxon>Polyangia</taxon>
        <taxon>Nannocystales</taxon>
        <taxon>Nannocystaceae</taxon>
        <taxon>Nannocystis</taxon>
    </lineage>
</organism>
<dbReference type="AlphaFoldDB" id="A0A1I1TDU1"/>
<dbReference type="EMBL" id="FOMX01000002">
    <property type="protein sequence ID" value="SFD56764.1"/>
    <property type="molecule type" value="Genomic_DNA"/>
</dbReference>
<dbReference type="Proteomes" id="UP000199400">
    <property type="component" value="Unassembled WGS sequence"/>
</dbReference>
<keyword evidence="2" id="KW-1185">Reference proteome</keyword>
<evidence type="ECO:0000313" key="1">
    <source>
        <dbReference type="EMBL" id="SFD56764.1"/>
    </source>
</evidence>
<dbReference type="RefSeq" id="WP_143140187.1">
    <property type="nucleotide sequence ID" value="NZ_NETK01000002.1"/>
</dbReference>
<sequence length="72" mass="8075">MIPVAQAPSPEGASRAENRRALSILARSLFRQMREQGYTPEQIVALSSELLELVSHDLRQVREATDARWAAE</sequence>
<gene>
    <name evidence="1" type="ORF">SAMN02745121_00647</name>
</gene>
<reference evidence="2" key="1">
    <citation type="submission" date="2016-10" db="EMBL/GenBank/DDBJ databases">
        <authorList>
            <person name="Varghese N."/>
            <person name="Submissions S."/>
        </authorList>
    </citation>
    <scope>NUCLEOTIDE SEQUENCE [LARGE SCALE GENOMIC DNA]</scope>
    <source>
        <strain evidence="2">ATCC 25963</strain>
    </source>
</reference>
<accession>A0A1I1TDU1</accession>
<evidence type="ECO:0000313" key="2">
    <source>
        <dbReference type="Proteomes" id="UP000199400"/>
    </source>
</evidence>
<dbReference type="STRING" id="54.SAMN02745121_00647"/>
<protein>
    <submittedName>
        <fullName evidence="1">Uncharacterized protein</fullName>
    </submittedName>
</protein>
<proteinExistence type="predicted"/>
<name>A0A1I1TDU1_9BACT</name>